<protein>
    <submittedName>
        <fullName evidence="2">Uncharacterized protein</fullName>
    </submittedName>
</protein>
<keyword evidence="3" id="KW-1185">Reference proteome</keyword>
<dbReference type="Proteomes" id="UP000004105">
    <property type="component" value="Unassembled WGS sequence"/>
</dbReference>
<sequence>MWGVSPQPRTRSRLFSDGLNINTGRLKNKKAKPETPFSDGLNAGCVAQPRTRFLPFFRRPLPLK</sequence>
<gene>
    <name evidence="2" type="ORF">HMPREF9123_1404</name>
</gene>
<accession>F2BC97</accession>
<feature type="region of interest" description="Disordered" evidence="1">
    <location>
        <begin position="24"/>
        <end position="43"/>
    </location>
</feature>
<comment type="caution">
    <text evidence="2">The sequence shown here is derived from an EMBL/GenBank/DDBJ whole genome shotgun (WGS) entry which is preliminary data.</text>
</comment>
<evidence type="ECO:0000313" key="2">
    <source>
        <dbReference type="EMBL" id="EGF10933.1"/>
    </source>
</evidence>
<dbReference type="AlphaFoldDB" id="F2BC97"/>
<reference evidence="2 3" key="1">
    <citation type="submission" date="2011-02" db="EMBL/GenBank/DDBJ databases">
        <authorList>
            <person name="Muzny D."/>
            <person name="Qin X."/>
            <person name="Deng J."/>
            <person name="Jiang H."/>
            <person name="Liu Y."/>
            <person name="Qu J."/>
            <person name="Song X.-Z."/>
            <person name="Zhang L."/>
            <person name="Thornton R."/>
            <person name="Coyle M."/>
            <person name="Francisco L."/>
            <person name="Jackson L."/>
            <person name="Javaid M."/>
            <person name="Korchina V."/>
            <person name="Kovar C."/>
            <person name="Mata R."/>
            <person name="Mathew T."/>
            <person name="Ngo R."/>
            <person name="Nguyen L."/>
            <person name="Nguyen N."/>
            <person name="Okwuonu G."/>
            <person name="Ongeri F."/>
            <person name="Pham C."/>
            <person name="Simmons D."/>
            <person name="Wilczek-Boney K."/>
            <person name="Hale W."/>
            <person name="Jakkamsetti A."/>
            <person name="Pham P."/>
            <person name="Ruth R."/>
            <person name="San Lucas F."/>
            <person name="Warren J."/>
            <person name="Zhang J."/>
            <person name="Zhao Z."/>
            <person name="Zhou C."/>
            <person name="Zhu D."/>
            <person name="Lee S."/>
            <person name="Bess C."/>
            <person name="Blankenburg K."/>
            <person name="Forbes L."/>
            <person name="Fu Q."/>
            <person name="Gubbala S."/>
            <person name="Hirani K."/>
            <person name="Jayaseelan J.C."/>
            <person name="Lara F."/>
            <person name="Munidasa M."/>
            <person name="Palculict T."/>
            <person name="Patil S."/>
            <person name="Pu L.-L."/>
            <person name="Saada N."/>
            <person name="Tang L."/>
            <person name="Weissenberger G."/>
            <person name="Zhu Y."/>
            <person name="Hemphill L."/>
            <person name="Shang Y."/>
            <person name="Youmans B."/>
            <person name="Ayvaz T."/>
            <person name="Ross M."/>
            <person name="Santibanez J."/>
            <person name="Aqrawi P."/>
            <person name="Gross S."/>
            <person name="Joshi V."/>
            <person name="Fowler G."/>
            <person name="Nazareth L."/>
            <person name="Reid J."/>
            <person name="Worley K."/>
            <person name="Petrosino J."/>
            <person name="Highlander S."/>
            <person name="Gibbs R."/>
        </authorList>
    </citation>
    <scope>NUCLEOTIDE SEQUENCE [LARGE SCALE GENOMIC DNA]</scope>
    <source>
        <strain evidence="2 3">ATCC BAA-1200</strain>
    </source>
</reference>
<proteinExistence type="predicted"/>
<evidence type="ECO:0000256" key="1">
    <source>
        <dbReference type="SAM" id="MobiDB-lite"/>
    </source>
</evidence>
<dbReference type="HOGENOM" id="CLU_2863116_0_0_4"/>
<evidence type="ECO:0000313" key="3">
    <source>
        <dbReference type="Proteomes" id="UP000004105"/>
    </source>
</evidence>
<dbReference type="EMBL" id="AFAY01000029">
    <property type="protein sequence ID" value="EGF10933.1"/>
    <property type="molecule type" value="Genomic_DNA"/>
</dbReference>
<organism evidence="2 3">
    <name type="scientific">Neisseria bacilliformis ATCC BAA-1200</name>
    <dbReference type="NCBI Taxonomy" id="888742"/>
    <lineage>
        <taxon>Bacteria</taxon>
        <taxon>Pseudomonadati</taxon>
        <taxon>Pseudomonadota</taxon>
        <taxon>Betaproteobacteria</taxon>
        <taxon>Neisseriales</taxon>
        <taxon>Neisseriaceae</taxon>
        <taxon>Neisseria</taxon>
    </lineage>
</organism>
<name>F2BC97_9NEIS</name>